<comment type="cofactor">
    <cofactor evidence="1">
        <name>FAD</name>
        <dbReference type="ChEBI" id="CHEBI:57692"/>
    </cofactor>
</comment>
<dbReference type="Gene3D" id="3.50.50.60">
    <property type="entry name" value="FAD/NAD(P)-binding domain"/>
    <property type="match status" value="2"/>
</dbReference>
<keyword evidence="3" id="KW-0285">Flavoprotein</keyword>
<dbReference type="RefSeq" id="WP_074795134.1">
    <property type="nucleotide sequence ID" value="NZ_FOAD01000006.1"/>
</dbReference>
<dbReference type="PANTHER" id="PTHR42784">
    <property type="entry name" value="PYRANOSE 2-OXIDASE"/>
    <property type="match status" value="1"/>
</dbReference>
<dbReference type="OrthoDB" id="346033at2157"/>
<evidence type="ECO:0000256" key="5">
    <source>
        <dbReference type="ARBA" id="ARBA00023002"/>
    </source>
</evidence>
<evidence type="ECO:0000313" key="8">
    <source>
        <dbReference type="EMBL" id="SEL65990.1"/>
    </source>
</evidence>
<evidence type="ECO:0000313" key="9">
    <source>
        <dbReference type="Proteomes" id="UP000183894"/>
    </source>
</evidence>
<evidence type="ECO:0000256" key="4">
    <source>
        <dbReference type="ARBA" id="ARBA00022827"/>
    </source>
</evidence>
<dbReference type="SUPFAM" id="SSF54373">
    <property type="entry name" value="FAD-linked reductases, C-terminal domain"/>
    <property type="match status" value="1"/>
</dbReference>
<dbReference type="Pfam" id="PF05199">
    <property type="entry name" value="GMC_oxred_C"/>
    <property type="match status" value="1"/>
</dbReference>
<gene>
    <name evidence="8" type="ORF">SAMN04488691_106239</name>
</gene>
<feature type="domain" description="Glucose-methanol-choline oxidoreductase C-terminal" evidence="7">
    <location>
        <begin position="427"/>
        <end position="545"/>
    </location>
</feature>
<evidence type="ECO:0000259" key="7">
    <source>
        <dbReference type="Pfam" id="PF05199"/>
    </source>
</evidence>
<keyword evidence="4" id="KW-0274">FAD</keyword>
<dbReference type="GO" id="GO:0016614">
    <property type="term" value="F:oxidoreductase activity, acting on CH-OH group of donors"/>
    <property type="evidence" value="ECO:0007669"/>
    <property type="project" value="InterPro"/>
</dbReference>
<name>A0A1H7S089_HALLR</name>
<proteinExistence type="inferred from homology"/>
<dbReference type="GO" id="GO:0050660">
    <property type="term" value="F:flavin adenine dinucleotide binding"/>
    <property type="evidence" value="ECO:0007669"/>
    <property type="project" value="InterPro"/>
</dbReference>
<evidence type="ECO:0000256" key="2">
    <source>
        <dbReference type="ARBA" id="ARBA00010790"/>
    </source>
</evidence>
<dbReference type="EMBL" id="FOAD01000006">
    <property type="protein sequence ID" value="SEL65990.1"/>
    <property type="molecule type" value="Genomic_DNA"/>
</dbReference>
<evidence type="ECO:0000256" key="1">
    <source>
        <dbReference type="ARBA" id="ARBA00001974"/>
    </source>
</evidence>
<organism evidence="8 9">
    <name type="scientific">Haloferax larsenii</name>
    <dbReference type="NCBI Taxonomy" id="302484"/>
    <lineage>
        <taxon>Archaea</taxon>
        <taxon>Methanobacteriati</taxon>
        <taxon>Methanobacteriota</taxon>
        <taxon>Stenosarchaea group</taxon>
        <taxon>Halobacteria</taxon>
        <taxon>Halobacteriales</taxon>
        <taxon>Haloferacaceae</taxon>
        <taxon>Haloferax</taxon>
    </lineage>
</organism>
<evidence type="ECO:0000259" key="6">
    <source>
        <dbReference type="Pfam" id="PF00732"/>
    </source>
</evidence>
<dbReference type="Proteomes" id="UP000183894">
    <property type="component" value="Unassembled WGS sequence"/>
</dbReference>
<dbReference type="AlphaFoldDB" id="A0A1H7S089"/>
<feature type="domain" description="Glucose-methanol-choline oxidoreductase N-terminal" evidence="6">
    <location>
        <begin position="102"/>
        <end position="323"/>
    </location>
</feature>
<dbReference type="InterPro" id="IPR051473">
    <property type="entry name" value="P2Ox-like"/>
</dbReference>
<dbReference type="PANTHER" id="PTHR42784:SF1">
    <property type="entry name" value="PYRANOSE 2-OXIDASE"/>
    <property type="match status" value="1"/>
</dbReference>
<accession>A0A1H7S089</accession>
<reference evidence="8 9" key="1">
    <citation type="submission" date="2016-10" db="EMBL/GenBank/DDBJ databases">
        <authorList>
            <person name="de Groot N.N."/>
        </authorList>
    </citation>
    <scope>NUCLEOTIDE SEQUENCE [LARGE SCALE GENOMIC DNA]</scope>
    <source>
        <strain evidence="8 9">CDM_5</strain>
    </source>
</reference>
<dbReference type="InterPro" id="IPR000172">
    <property type="entry name" value="GMC_OxRdtase_N"/>
</dbReference>
<evidence type="ECO:0000256" key="3">
    <source>
        <dbReference type="ARBA" id="ARBA00022630"/>
    </source>
</evidence>
<dbReference type="Pfam" id="PF00732">
    <property type="entry name" value="GMC_oxred_N"/>
    <property type="match status" value="1"/>
</dbReference>
<dbReference type="InterPro" id="IPR036188">
    <property type="entry name" value="FAD/NAD-bd_sf"/>
</dbReference>
<dbReference type="InterPro" id="IPR007867">
    <property type="entry name" value="GMC_OxRtase_C"/>
</dbReference>
<sequence>MPIPNRTTDTTADRTPSPSADVCIVGAGVAGGLVAAQLATAGFDVVVLDAGPRFDRSDDLARMETGLRPVHSLGDVWEMGGPRDRYTTAGEVTYPLNDLRVKGVGGTTLAWGGYTPRLHEKDFEMQSRYGLASDWPISYDDLEPYYVRAEAELGVAGDDDNPFVERSSPFQMPAFPPSYTDTLFRDACEELGIAFHSLPKAICSEPYDGRSPCVGYSTCTPVCPSGAKYTGFVHIRKAEKAGARVIDRATVRRLEHGADGKTLEAVVYATPGGSQYRQEARSFVLAAGGVETARLLLLSASDAHPDGLANSSGAVGQNFMDHLYVNSFATLTEPLQQEPIGYVTSQSQEFYDHDDPTPGSVMLTFGNIQSVKPIEVALRGGDAVLREDLDDTIMGNRWGDELLDSLQSRINSTPGELAIYGAVEMLPDPDNRITLDRSTTDAFGDPVPNVRLSPDAHARTTGEFATEKQREILRALPVPTANISSSNTFGLGAHHMGTARMGDDPETSVVDADLRTHDVDNLFVASSAAFTTSGAANPTLTIAALSLKAADALERELRQE</sequence>
<keyword evidence="5" id="KW-0560">Oxidoreductase</keyword>
<dbReference type="SUPFAM" id="SSF51905">
    <property type="entry name" value="FAD/NAD(P)-binding domain"/>
    <property type="match status" value="1"/>
</dbReference>
<dbReference type="Pfam" id="PF13450">
    <property type="entry name" value="NAD_binding_8"/>
    <property type="match status" value="1"/>
</dbReference>
<protein>
    <submittedName>
        <fullName evidence="8">Choline dehydrogenase</fullName>
    </submittedName>
</protein>
<comment type="similarity">
    <text evidence="2">Belongs to the GMC oxidoreductase family.</text>
</comment>